<accession>A0A7V0NEN1</accession>
<gene>
    <name evidence="1" type="ORF">ENF30_03230</name>
</gene>
<evidence type="ECO:0000313" key="1">
    <source>
        <dbReference type="EMBL" id="HDD35795.1"/>
    </source>
</evidence>
<comment type="caution">
    <text evidence="1">The sequence shown here is derived from an EMBL/GenBank/DDBJ whole genome shotgun (WGS) entry which is preliminary data.</text>
</comment>
<name>A0A7V0NEN1_DESA2</name>
<dbReference type="EMBL" id="DQWQ01000145">
    <property type="protein sequence ID" value="HDD35795.1"/>
    <property type="molecule type" value="Genomic_DNA"/>
</dbReference>
<organism evidence="1">
    <name type="scientific">Desulfofervidus auxilii</name>
    <dbReference type="NCBI Taxonomy" id="1621989"/>
    <lineage>
        <taxon>Bacteria</taxon>
        <taxon>Pseudomonadati</taxon>
        <taxon>Thermodesulfobacteriota</taxon>
        <taxon>Candidatus Desulfofervidia</taxon>
        <taxon>Candidatus Desulfofervidales</taxon>
        <taxon>Candidatus Desulfofervidaceae</taxon>
        <taxon>Candidatus Desulfofervidus</taxon>
    </lineage>
</organism>
<dbReference type="Proteomes" id="UP000885706">
    <property type="component" value="Unassembled WGS sequence"/>
</dbReference>
<protein>
    <submittedName>
        <fullName evidence="1">Uncharacterized protein</fullName>
    </submittedName>
</protein>
<reference evidence="1" key="1">
    <citation type="journal article" date="2020" name="mSystems">
        <title>Genome- and Community-Level Interaction Insights into Carbon Utilization and Element Cycling Functions of Hydrothermarchaeota in Hydrothermal Sediment.</title>
        <authorList>
            <person name="Zhou Z."/>
            <person name="Liu Y."/>
            <person name="Xu W."/>
            <person name="Pan J."/>
            <person name="Luo Z.H."/>
            <person name="Li M."/>
        </authorList>
    </citation>
    <scope>NUCLEOTIDE SEQUENCE [LARGE SCALE GENOMIC DNA]</scope>
    <source>
        <strain evidence="1">HyVt-113</strain>
    </source>
</reference>
<sequence length="243" mass="28047">MSIEQIISPFYTKLPEESFRKELVLGQFCWVPIGYLYKIPFVLEVERADPQEVYISRFRTVHVSEQHFRGNRKLPIKGLSLRLNEELLVTAAKRRPCIVVCNSFTTMDELTERSISLGLLPKHLLYKPIVVVPVYGIKNEHRDGGFPPEVVARVKVLMYNQFFYLPSYRKIGFEEGIARLDRLNIIIPDHNRAVCDPMPFALSEDALGILLAMLRSLFGSIEEPELEALKEILKESLPQEVFR</sequence>
<proteinExistence type="predicted"/>
<dbReference type="AlphaFoldDB" id="A0A7V0NEN1"/>